<evidence type="ECO:0000313" key="3">
    <source>
        <dbReference type="WormBase" id="Bm1688"/>
    </source>
</evidence>
<keyword evidence="1" id="KW-0812">Transmembrane</keyword>
<feature type="transmembrane region" description="Helical" evidence="1">
    <location>
        <begin position="46"/>
        <end position="65"/>
    </location>
</feature>
<evidence type="ECO:0000313" key="2">
    <source>
        <dbReference type="EMBL" id="CRZ24893.1"/>
    </source>
</evidence>
<protein>
    <submittedName>
        <fullName evidence="2">Bm1688</fullName>
    </submittedName>
</protein>
<reference evidence="2" key="1">
    <citation type="journal article" date="2007" name="Science">
        <title>Draft genome of the filarial nematode parasite Brugia malayi.</title>
        <authorList>
            <person name="Ghedin E."/>
            <person name="Wang S."/>
            <person name="Spiro D."/>
            <person name="Caler E."/>
            <person name="Zhao Q."/>
            <person name="Crabtree J."/>
            <person name="Allen J.E."/>
            <person name="Delcher A.L."/>
            <person name="Guiliano D.B."/>
            <person name="Miranda-Saavedra D."/>
            <person name="Angiuoli S.V."/>
            <person name="Creasy T."/>
            <person name="Amedeo P."/>
            <person name="Haas B."/>
            <person name="El-Sayed N.M."/>
            <person name="Wortman J.R."/>
            <person name="Feldblyum T."/>
            <person name="Tallon L."/>
            <person name="Schatz M."/>
            <person name="Shumway M."/>
            <person name="Koo H."/>
            <person name="Salzberg S.L."/>
            <person name="Schobel S."/>
            <person name="Pertea M."/>
            <person name="Pop M."/>
            <person name="White O."/>
            <person name="Barton G.J."/>
            <person name="Carlow C.K."/>
            <person name="Crawford M.J."/>
            <person name="Daub J."/>
            <person name="Dimmic M.W."/>
            <person name="Estes C.F."/>
            <person name="Foster J.M."/>
            <person name="Ganatra M."/>
            <person name="Gregory W.F."/>
            <person name="Johnson N.M."/>
            <person name="Jin J."/>
            <person name="Komuniecki R."/>
            <person name="Korf I."/>
            <person name="Kumar S."/>
            <person name="Laney S."/>
            <person name="Li B.W."/>
            <person name="Li W."/>
            <person name="Lindblom T.H."/>
            <person name="Lustigman S."/>
            <person name="Ma D."/>
            <person name="Maina C.V."/>
            <person name="Martin D.M."/>
            <person name="McCarter J.P."/>
            <person name="McReynolds L."/>
            <person name="Mitreva M."/>
            <person name="Nutman T.B."/>
            <person name="Parkinson J."/>
            <person name="Peregrin-Alvarez J.M."/>
            <person name="Poole C."/>
            <person name="Ren Q."/>
            <person name="Saunders L."/>
            <person name="Sluder A.E."/>
            <person name="Smith K."/>
            <person name="Stanke M."/>
            <person name="Unnasch T.R."/>
            <person name="Ware J."/>
            <person name="Wei A.D."/>
            <person name="Weil G."/>
            <person name="Williams D.J."/>
            <person name="Zhang Y."/>
            <person name="Williams S.A."/>
            <person name="Fraser-Liggett C."/>
            <person name="Slatko B."/>
            <person name="Blaxter M.L."/>
            <person name="Scott A.L."/>
        </authorList>
    </citation>
    <scope>NUCLEOTIDE SEQUENCE</scope>
    <source>
        <strain evidence="2">FR3</strain>
    </source>
</reference>
<sequence>MLEEHLVMLEEQCSNNLTDFSSLVIFPVLIEVIFEHVTFRKYVMSLLLIIILLINQGIPIVVSQIDLGSFSLGQNKRGDLKFIFNQAANILGFGGDRGLDVTVGDGRFYTKARQGALLAGKRIGADSSIGINEAEGVDLRNFLSFGSNSPNSFSNPAGQFFSFLEKIKEFFTTGRRPLNAIPFYPQNEKSNVKIGNAFRNFETPEQQRNSGETLNYMQSGNDGYDDYYHSIEIEDESAIRDFKAKNDSSGHENLVILNRSIVETEFNATTI</sequence>
<feature type="transmembrane region" description="Helical" evidence="1">
    <location>
        <begin position="20"/>
        <end position="39"/>
    </location>
</feature>
<keyword evidence="1" id="KW-1133">Transmembrane helix</keyword>
<reference evidence="2" key="2">
    <citation type="submission" date="2012-12" db="EMBL/GenBank/DDBJ databases">
        <authorList>
            <person name="Gao Y.W."/>
            <person name="Fan S.T."/>
            <person name="Sun H.T."/>
            <person name="Wang Z."/>
            <person name="Gao X.L."/>
            <person name="Li Y.G."/>
            <person name="Wang T.C."/>
            <person name="Zhang K."/>
            <person name="Xu W.W."/>
            <person name="Yu Z.J."/>
            <person name="Xia X.Z."/>
        </authorList>
    </citation>
    <scope>NUCLEOTIDE SEQUENCE</scope>
    <source>
        <strain evidence="2">FR3</strain>
    </source>
</reference>
<gene>
    <name evidence="2 3" type="ORF">Bm1688</name>
    <name evidence="2" type="ORF">BM_Bm1688</name>
</gene>
<dbReference type="EMBL" id="LN856992">
    <property type="protein sequence ID" value="CRZ24893.1"/>
    <property type="molecule type" value="Genomic_DNA"/>
</dbReference>
<dbReference type="WormBase" id="Bm1688">
    <property type="protein sequence ID" value="BM40687"/>
    <property type="gene ID" value="WBGene00221949"/>
</dbReference>
<keyword evidence="1" id="KW-0472">Membrane</keyword>
<organism evidence="2">
    <name type="scientific">Brugia malayi</name>
    <name type="common">Filarial nematode worm</name>
    <dbReference type="NCBI Taxonomy" id="6279"/>
    <lineage>
        <taxon>Eukaryota</taxon>
        <taxon>Metazoa</taxon>
        <taxon>Ecdysozoa</taxon>
        <taxon>Nematoda</taxon>
        <taxon>Chromadorea</taxon>
        <taxon>Rhabditida</taxon>
        <taxon>Spirurina</taxon>
        <taxon>Spiruromorpha</taxon>
        <taxon>Filarioidea</taxon>
        <taxon>Onchocercidae</taxon>
        <taxon>Brugia</taxon>
    </lineage>
</organism>
<accession>A0A0H5S876</accession>
<dbReference type="OMA" id="ISHVICQ"/>
<evidence type="ECO:0000256" key="1">
    <source>
        <dbReference type="SAM" id="Phobius"/>
    </source>
</evidence>
<proteinExistence type="predicted"/>
<dbReference type="AlphaFoldDB" id="A0A0H5S876"/>
<name>A0A0H5S876_BRUMA</name>